<organism evidence="1 2">
    <name type="scientific">Ixodes persulcatus</name>
    <name type="common">Taiga tick</name>
    <dbReference type="NCBI Taxonomy" id="34615"/>
    <lineage>
        <taxon>Eukaryota</taxon>
        <taxon>Metazoa</taxon>
        <taxon>Ecdysozoa</taxon>
        <taxon>Arthropoda</taxon>
        <taxon>Chelicerata</taxon>
        <taxon>Arachnida</taxon>
        <taxon>Acari</taxon>
        <taxon>Parasitiformes</taxon>
        <taxon>Ixodida</taxon>
        <taxon>Ixodoidea</taxon>
        <taxon>Ixodidae</taxon>
        <taxon>Ixodinae</taxon>
        <taxon>Ixodes</taxon>
    </lineage>
</organism>
<dbReference type="EMBL" id="JABSTQ010011195">
    <property type="protein sequence ID" value="KAG0414173.1"/>
    <property type="molecule type" value="Genomic_DNA"/>
</dbReference>
<evidence type="ECO:0000313" key="1">
    <source>
        <dbReference type="EMBL" id="KAG0414173.1"/>
    </source>
</evidence>
<protein>
    <submittedName>
        <fullName evidence="1">Uncharacterized protein</fullName>
    </submittedName>
</protein>
<keyword evidence="2" id="KW-1185">Reference proteome</keyword>
<name>A0AC60P428_IXOPE</name>
<reference evidence="1 2" key="1">
    <citation type="journal article" date="2020" name="Cell">
        <title>Large-Scale Comparative Analyses of Tick Genomes Elucidate Their Genetic Diversity and Vector Capacities.</title>
        <authorList>
            <consortium name="Tick Genome and Microbiome Consortium (TIGMIC)"/>
            <person name="Jia N."/>
            <person name="Wang J."/>
            <person name="Shi W."/>
            <person name="Du L."/>
            <person name="Sun Y."/>
            <person name="Zhan W."/>
            <person name="Jiang J.F."/>
            <person name="Wang Q."/>
            <person name="Zhang B."/>
            <person name="Ji P."/>
            <person name="Bell-Sakyi L."/>
            <person name="Cui X.M."/>
            <person name="Yuan T.T."/>
            <person name="Jiang B.G."/>
            <person name="Yang W.F."/>
            <person name="Lam T.T."/>
            <person name="Chang Q.C."/>
            <person name="Ding S.J."/>
            <person name="Wang X.J."/>
            <person name="Zhu J.G."/>
            <person name="Ruan X.D."/>
            <person name="Zhao L."/>
            <person name="Wei J.T."/>
            <person name="Ye R.Z."/>
            <person name="Que T.C."/>
            <person name="Du C.H."/>
            <person name="Zhou Y.H."/>
            <person name="Cheng J.X."/>
            <person name="Dai P.F."/>
            <person name="Guo W.B."/>
            <person name="Han X.H."/>
            <person name="Huang E.J."/>
            <person name="Li L.F."/>
            <person name="Wei W."/>
            <person name="Gao Y.C."/>
            <person name="Liu J.Z."/>
            <person name="Shao H.Z."/>
            <person name="Wang X."/>
            <person name="Wang C.C."/>
            <person name="Yang T.C."/>
            <person name="Huo Q.B."/>
            <person name="Li W."/>
            <person name="Chen H.Y."/>
            <person name="Chen S.E."/>
            <person name="Zhou L.G."/>
            <person name="Ni X.B."/>
            <person name="Tian J.H."/>
            <person name="Sheng Y."/>
            <person name="Liu T."/>
            <person name="Pan Y.S."/>
            <person name="Xia L.Y."/>
            <person name="Li J."/>
            <person name="Zhao F."/>
            <person name="Cao W.C."/>
        </authorList>
    </citation>
    <scope>NUCLEOTIDE SEQUENCE [LARGE SCALE GENOMIC DNA]</scope>
    <source>
        <strain evidence="1">Iper-2018</strain>
    </source>
</reference>
<dbReference type="Proteomes" id="UP000805193">
    <property type="component" value="Unassembled WGS sequence"/>
</dbReference>
<comment type="caution">
    <text evidence="1">The sequence shown here is derived from an EMBL/GenBank/DDBJ whole genome shotgun (WGS) entry which is preliminary data.</text>
</comment>
<accession>A0AC60P428</accession>
<gene>
    <name evidence="1" type="ORF">HPB47_008673</name>
</gene>
<proteinExistence type="predicted"/>
<evidence type="ECO:0000313" key="2">
    <source>
        <dbReference type="Proteomes" id="UP000805193"/>
    </source>
</evidence>
<sequence>MLPSPGIARDESEMFIDTTEAEEAVETAAPEAPDDTPKRPDTGAGNDDGAEASHDGISEFTKHRNENNDIREYPHAEKTSRSRATSGSSSIQAPDNMSL</sequence>